<dbReference type="InterPro" id="IPR034215">
    <property type="entry name" value="RBM42_RRM"/>
</dbReference>
<organism evidence="4 5">
    <name type="scientific">Powellomyces hirtus</name>
    <dbReference type="NCBI Taxonomy" id="109895"/>
    <lineage>
        <taxon>Eukaryota</taxon>
        <taxon>Fungi</taxon>
        <taxon>Fungi incertae sedis</taxon>
        <taxon>Chytridiomycota</taxon>
        <taxon>Chytridiomycota incertae sedis</taxon>
        <taxon>Chytridiomycetes</taxon>
        <taxon>Spizellomycetales</taxon>
        <taxon>Powellomycetaceae</taxon>
        <taxon>Powellomyces</taxon>
    </lineage>
</organism>
<gene>
    <name evidence="4" type="ORF">PhCBS80983_g04367</name>
</gene>
<proteinExistence type="predicted"/>
<dbReference type="SUPFAM" id="SSF54928">
    <property type="entry name" value="RNA-binding domain, RBD"/>
    <property type="match status" value="1"/>
</dbReference>
<dbReference type="InterPro" id="IPR000504">
    <property type="entry name" value="RRM_dom"/>
</dbReference>
<reference evidence="4 5" key="1">
    <citation type="journal article" date="2019" name="Sci. Rep.">
        <title>Comparative genomics of chytrid fungi reveal insights into the obligate biotrophic and pathogenic lifestyle of Synchytrium endobioticum.</title>
        <authorList>
            <person name="van de Vossenberg B.T.L.H."/>
            <person name="Warris S."/>
            <person name="Nguyen H.D.T."/>
            <person name="van Gent-Pelzer M.P.E."/>
            <person name="Joly D.L."/>
            <person name="van de Geest H.C."/>
            <person name="Bonants P.J.M."/>
            <person name="Smith D.S."/>
            <person name="Levesque C.A."/>
            <person name="van der Lee T.A.J."/>
        </authorList>
    </citation>
    <scope>NUCLEOTIDE SEQUENCE [LARGE SCALE GENOMIC DNA]</scope>
    <source>
        <strain evidence="4 5">CBS 809.83</strain>
    </source>
</reference>
<keyword evidence="5" id="KW-1185">Reference proteome</keyword>
<dbReference type="PANTHER" id="PTHR47640:SF11">
    <property type="entry name" value="RNA-BINDING PROTEIN 42"/>
    <property type="match status" value="1"/>
</dbReference>
<name>A0A507DZN3_9FUNG</name>
<accession>A0A507DZN3</accession>
<dbReference type="GO" id="GO:0003729">
    <property type="term" value="F:mRNA binding"/>
    <property type="evidence" value="ECO:0007669"/>
    <property type="project" value="InterPro"/>
</dbReference>
<dbReference type="Gene3D" id="3.30.70.330">
    <property type="match status" value="1"/>
</dbReference>
<evidence type="ECO:0000313" key="5">
    <source>
        <dbReference type="Proteomes" id="UP000318582"/>
    </source>
</evidence>
<sequence>MSGYYPQEDDQSAYYGAPQDYSYADPSAYQYHAQPQQSHYAAPVQYAASANPTTYGASAEYYSAPYYANPTGTASSSSSAAAYPVGYSSKDSGGVPYPTGYTIESETGAVPYPAGYTPSSATANVVRVHTDEDRKAAALAALPAVPVAQPLSAAPGSAVDSKGRKKKPILRAAGGEAWEDATLLEWDSNDFRLFCGDLGNEVTDDLLLKSFSKYPSVLRARVVRDNRSNKSKGFGFVSFKDPNDFVKAMREMNGKYVGNRPIKLRKSTWTERTVDAKTLRKIQQTAIFKPVLKTVAKK</sequence>
<dbReference type="CDD" id="cd12383">
    <property type="entry name" value="RRM_RBM42"/>
    <property type="match status" value="1"/>
</dbReference>
<protein>
    <recommendedName>
        <fullName evidence="3">RRM domain-containing protein</fullName>
    </recommendedName>
</protein>
<comment type="caution">
    <text evidence="4">The sequence shown here is derived from an EMBL/GenBank/DDBJ whole genome shotgun (WGS) entry which is preliminary data.</text>
</comment>
<dbReference type="PANTHER" id="PTHR47640">
    <property type="entry name" value="TRNA SELENOCYSTEINE 1-ASSOCIATED PROTEIN 1-RELATED-RELATED"/>
    <property type="match status" value="1"/>
</dbReference>
<keyword evidence="1 2" id="KW-0694">RNA-binding</keyword>
<dbReference type="Proteomes" id="UP000318582">
    <property type="component" value="Unassembled WGS sequence"/>
</dbReference>
<dbReference type="STRING" id="109895.A0A507DZN3"/>
<evidence type="ECO:0000256" key="1">
    <source>
        <dbReference type="ARBA" id="ARBA00022884"/>
    </source>
</evidence>
<dbReference type="SMART" id="SM00360">
    <property type="entry name" value="RRM"/>
    <property type="match status" value="1"/>
</dbReference>
<dbReference type="InterPro" id="IPR050825">
    <property type="entry name" value="RBM42_RBP45_47-like"/>
</dbReference>
<dbReference type="Pfam" id="PF00076">
    <property type="entry name" value="RRM_1"/>
    <property type="match status" value="1"/>
</dbReference>
<dbReference type="EMBL" id="QEAQ01000068">
    <property type="protein sequence ID" value="TPX56647.1"/>
    <property type="molecule type" value="Genomic_DNA"/>
</dbReference>
<dbReference type="InterPro" id="IPR035979">
    <property type="entry name" value="RBD_domain_sf"/>
</dbReference>
<feature type="domain" description="RRM" evidence="3">
    <location>
        <begin position="191"/>
        <end position="269"/>
    </location>
</feature>
<evidence type="ECO:0000313" key="4">
    <source>
        <dbReference type="EMBL" id="TPX56647.1"/>
    </source>
</evidence>
<evidence type="ECO:0000256" key="2">
    <source>
        <dbReference type="PROSITE-ProRule" id="PRU00176"/>
    </source>
</evidence>
<dbReference type="InterPro" id="IPR012677">
    <property type="entry name" value="Nucleotide-bd_a/b_plait_sf"/>
</dbReference>
<dbReference type="PROSITE" id="PS50102">
    <property type="entry name" value="RRM"/>
    <property type="match status" value="1"/>
</dbReference>
<evidence type="ECO:0000259" key="3">
    <source>
        <dbReference type="PROSITE" id="PS50102"/>
    </source>
</evidence>
<dbReference type="AlphaFoldDB" id="A0A507DZN3"/>